<evidence type="ECO:0000313" key="2">
    <source>
        <dbReference type="WBParaSite" id="PS1159_v2.g23301.t1"/>
    </source>
</evidence>
<evidence type="ECO:0000313" key="1">
    <source>
        <dbReference type="Proteomes" id="UP000887580"/>
    </source>
</evidence>
<organism evidence="1 2">
    <name type="scientific">Panagrolaimus sp. PS1159</name>
    <dbReference type="NCBI Taxonomy" id="55785"/>
    <lineage>
        <taxon>Eukaryota</taxon>
        <taxon>Metazoa</taxon>
        <taxon>Ecdysozoa</taxon>
        <taxon>Nematoda</taxon>
        <taxon>Chromadorea</taxon>
        <taxon>Rhabditida</taxon>
        <taxon>Tylenchina</taxon>
        <taxon>Panagrolaimomorpha</taxon>
        <taxon>Panagrolaimoidea</taxon>
        <taxon>Panagrolaimidae</taxon>
        <taxon>Panagrolaimus</taxon>
    </lineage>
</organism>
<sequence length="617" mass="67384">MKTLVFIFSLAFIAAANIIPSRFDAACNNVHPSPAYIGCDVDLTIAMDMSSAMGNTANIATMTNSILSDFLPNFSFYETFTAGLSFGSTITSSFFYETFTAGLSFGSAITSSLYWNNYADMCNFIHSAEETAIQLGLSFTNLSEVFQNYQIDLQNSGRNYQKVLVLLTAKTDPNEIAAAKVYADQIMANGVVIIVVALGQGNNPNLSQLGQHFYYTPGYAIPITTIPSVICSYGGQTMFPATVNPSGPPYDPLSDAVGTPCSTNVSNAWVDIIFVVDISNAMSVRELNNWALITQAYTRRITFGPRGPHNTRAGIITYATDAVPRLNLTDGITSEIFTKAVRAVPTYFNAGDNGGYVQTALKTAKTMLDHTKIIDGNPKDIRRQIIILAAAAYDDTGFKGAKETAQTLKDDGVHIFTINTFTSAGFGVPGLDELASQGYAFRSDDVDLHNVLPLGITQVNCFCPVGSLQFSYFNGHNVTNYADCLLFNNAPTYPSLANSGGCLGDGVLLAVTSQIKLDFVTDKILTNLTTSTLVNNFIVGAHKKIDGFWYWWGYDQKEYPMGKFPVFNPAPTDTYSFMNNYFDLNWRLNGTKDDVYLPFMCQNRACDADFICDQTLT</sequence>
<reference evidence="2" key="1">
    <citation type="submission" date="2022-11" db="UniProtKB">
        <authorList>
            <consortium name="WormBaseParasite"/>
        </authorList>
    </citation>
    <scope>IDENTIFICATION</scope>
</reference>
<accession>A0AC35G2S7</accession>
<dbReference type="WBParaSite" id="PS1159_v2.g23301.t1">
    <property type="protein sequence ID" value="PS1159_v2.g23301.t1"/>
    <property type="gene ID" value="PS1159_v2.g23301"/>
</dbReference>
<proteinExistence type="predicted"/>
<dbReference type="Proteomes" id="UP000887580">
    <property type="component" value="Unplaced"/>
</dbReference>
<name>A0AC35G2S7_9BILA</name>
<protein>
    <submittedName>
        <fullName evidence="2">VWFA domain-containing protein</fullName>
    </submittedName>
</protein>